<organism evidence="1">
    <name type="scientific">freshwater metagenome</name>
    <dbReference type="NCBI Taxonomy" id="449393"/>
    <lineage>
        <taxon>unclassified sequences</taxon>
        <taxon>metagenomes</taxon>
        <taxon>ecological metagenomes</taxon>
    </lineage>
</organism>
<dbReference type="EMBL" id="CAFAAG010000144">
    <property type="protein sequence ID" value="CAB4802502.1"/>
    <property type="molecule type" value="Genomic_DNA"/>
</dbReference>
<name>A0A6J6XZQ0_9ZZZZ</name>
<accession>A0A6J6XZQ0</accession>
<reference evidence="1" key="1">
    <citation type="submission" date="2020-05" db="EMBL/GenBank/DDBJ databases">
        <authorList>
            <person name="Chiriac C."/>
            <person name="Salcher M."/>
            <person name="Ghai R."/>
            <person name="Kavagutti S V."/>
        </authorList>
    </citation>
    <scope>NUCLEOTIDE SEQUENCE</scope>
</reference>
<gene>
    <name evidence="1" type="ORF">UFOPK2975_01330</name>
</gene>
<protein>
    <submittedName>
        <fullName evidence="1">Unannotated protein</fullName>
    </submittedName>
</protein>
<sequence>MIVKAFVHGVEAFVDVGGELFKPLIDVRRVIVEAFVYSYKAFVHRFETKIHRALEPINL</sequence>
<evidence type="ECO:0000313" key="1">
    <source>
        <dbReference type="EMBL" id="CAB4802502.1"/>
    </source>
</evidence>
<proteinExistence type="predicted"/>
<dbReference type="AlphaFoldDB" id="A0A6J6XZQ0"/>